<dbReference type="EMBL" id="RHFK02000001">
    <property type="protein sequence ID" value="TWW81300.1"/>
    <property type="molecule type" value="Genomic_DNA"/>
</dbReference>
<dbReference type="Proteomes" id="UP000324091">
    <property type="component" value="Chromosome 1"/>
</dbReference>
<organism evidence="4 5">
    <name type="scientific">Takifugu flavidus</name>
    <name type="common">sansaifugu</name>
    <dbReference type="NCBI Taxonomy" id="433684"/>
    <lineage>
        <taxon>Eukaryota</taxon>
        <taxon>Metazoa</taxon>
        <taxon>Chordata</taxon>
        <taxon>Craniata</taxon>
        <taxon>Vertebrata</taxon>
        <taxon>Euteleostomi</taxon>
        <taxon>Actinopterygii</taxon>
        <taxon>Neopterygii</taxon>
        <taxon>Teleostei</taxon>
        <taxon>Neoteleostei</taxon>
        <taxon>Acanthomorphata</taxon>
        <taxon>Eupercaria</taxon>
        <taxon>Tetraodontiformes</taxon>
        <taxon>Tetradontoidea</taxon>
        <taxon>Tetraodontidae</taxon>
        <taxon>Takifugu</taxon>
    </lineage>
</organism>
<sequence>MLPDWAWHGASPRAHLGDQELTSSICRRKLKGDVNSRKVPFWTFGDVEMKLDEKIISYFESCNSPVDKEGFLYKKGEIKTSYQKRWFVLKGNLLFYKDRPTDRDLVGVLVLEGCTVQLCESEEQFAFCLLWSEPGLRTYKFAAEDQSSLESWIKALLSASHSYLALLVADMEKKYREALTEFSSQPAKAFFMPNFNNAEAEPPAARSGLLQPSSAASAYSAAGGGLKSNQTFPTLTVVPGKSSPKLWPKRKANAAPLNGPTPSVEEWLEVCPGTKEEFRKLHEDFGKEVKELIADWLKRGRAKEAGGENLIHFE</sequence>
<dbReference type="CDD" id="cd13288">
    <property type="entry name" value="PH_Ses"/>
    <property type="match status" value="1"/>
</dbReference>
<dbReference type="GO" id="GO:0001881">
    <property type="term" value="P:receptor recycling"/>
    <property type="evidence" value="ECO:0007669"/>
    <property type="project" value="UniProtKB-UniRule"/>
</dbReference>
<dbReference type="GO" id="GO:0007032">
    <property type="term" value="P:endosome organization"/>
    <property type="evidence" value="ECO:0007669"/>
    <property type="project" value="UniProtKB-UniRule"/>
</dbReference>
<dbReference type="PANTHER" id="PTHR22902">
    <property type="entry name" value="SESQUIPEDALIAN"/>
    <property type="match status" value="1"/>
</dbReference>
<evidence type="ECO:0000259" key="3">
    <source>
        <dbReference type="PROSITE" id="PS50003"/>
    </source>
</evidence>
<gene>
    <name evidence="4" type="ORF">D4764_01G0011150</name>
</gene>
<comment type="function">
    <text evidence="1">Plays a role in endocytic trafficking. Required for receptor recycling from endosomes, both to the trans-Golgi network and the plasma membrane.</text>
</comment>
<reference evidence="4 5" key="1">
    <citation type="submission" date="2019-04" db="EMBL/GenBank/DDBJ databases">
        <title>Chromosome genome assembly for Takifugu flavidus.</title>
        <authorList>
            <person name="Xiao S."/>
        </authorList>
    </citation>
    <scope>NUCLEOTIDE SEQUENCE [LARGE SCALE GENOMIC DNA]</scope>
    <source>
        <strain evidence="4">HTHZ2018</strain>
        <tissue evidence="4">Muscle</tissue>
    </source>
</reference>
<keyword evidence="1" id="KW-0967">Endosome</keyword>
<evidence type="ECO:0000256" key="1">
    <source>
        <dbReference type="RuleBase" id="RU369082"/>
    </source>
</evidence>
<evidence type="ECO:0000313" key="5">
    <source>
        <dbReference type="Proteomes" id="UP000324091"/>
    </source>
</evidence>
<dbReference type="GO" id="GO:0030136">
    <property type="term" value="C:clathrin-coated vesicle"/>
    <property type="evidence" value="ECO:0007669"/>
    <property type="project" value="UniProtKB-SubCell"/>
</dbReference>
<keyword evidence="5" id="KW-1185">Reference proteome</keyword>
<comment type="caution">
    <text evidence="4">The sequence shown here is derived from an EMBL/GenBank/DDBJ whole genome shotgun (WGS) entry which is preliminary data.</text>
</comment>
<dbReference type="GO" id="GO:0005802">
    <property type="term" value="C:trans-Golgi network"/>
    <property type="evidence" value="ECO:0007669"/>
    <property type="project" value="UniProtKB-UniRule"/>
</dbReference>
<dbReference type="GO" id="GO:0042147">
    <property type="term" value="P:retrograde transport, endosome to Golgi"/>
    <property type="evidence" value="ECO:0007669"/>
    <property type="project" value="UniProtKB-UniRule"/>
</dbReference>
<protein>
    <recommendedName>
        <fullName evidence="1">Sesquipedalian</fullName>
        <shortName evidence="1">Ses</shortName>
    </recommendedName>
    <alternativeName>
        <fullName evidence="1">PH domain-containing endocytic trafficking adaptor</fullName>
    </alternativeName>
</protein>
<name>A0A5C6PSM7_9TELE</name>
<dbReference type="GO" id="GO:0055037">
    <property type="term" value="C:recycling endosome"/>
    <property type="evidence" value="ECO:0007669"/>
    <property type="project" value="UniProtKB-SubCell"/>
</dbReference>
<dbReference type="PANTHER" id="PTHR22902:SF17">
    <property type="entry name" value="SESQUIPEDALIAN-1"/>
    <property type="match status" value="1"/>
</dbReference>
<keyword evidence="1" id="KW-0968">Cytoplasmic vesicle</keyword>
<feature type="domain" description="PH" evidence="3">
    <location>
        <begin position="65"/>
        <end position="161"/>
    </location>
</feature>
<comment type="similarity">
    <text evidence="1">Belongs to the sesquipedalian family.</text>
</comment>
<dbReference type="InterPro" id="IPR001849">
    <property type="entry name" value="PH_domain"/>
</dbReference>
<proteinExistence type="inferred from homology"/>
<dbReference type="PROSITE" id="PS50003">
    <property type="entry name" value="PH_DOMAIN"/>
    <property type="match status" value="1"/>
</dbReference>
<dbReference type="GO" id="GO:0005829">
    <property type="term" value="C:cytosol"/>
    <property type="evidence" value="ECO:0007669"/>
    <property type="project" value="GOC"/>
</dbReference>
<evidence type="ECO:0000256" key="2">
    <source>
        <dbReference type="SAM" id="MobiDB-lite"/>
    </source>
</evidence>
<dbReference type="Gene3D" id="2.30.29.30">
    <property type="entry name" value="Pleckstrin-homology domain (PH domain)/Phosphotyrosine-binding domain (PTB)"/>
    <property type="match status" value="1"/>
</dbReference>
<dbReference type="InterPro" id="IPR011993">
    <property type="entry name" value="PH-like_dom_sf"/>
</dbReference>
<feature type="region of interest" description="Disordered" evidence="2">
    <location>
        <begin position="240"/>
        <end position="263"/>
    </location>
</feature>
<keyword evidence="1" id="KW-0597">Phosphoprotein</keyword>
<dbReference type="SMART" id="SM00233">
    <property type="entry name" value="PH"/>
    <property type="match status" value="1"/>
</dbReference>
<dbReference type="AlphaFoldDB" id="A0A5C6PSM7"/>
<dbReference type="InterPro" id="IPR045188">
    <property type="entry name" value="Boi1/Boi2-like"/>
</dbReference>
<dbReference type="SUPFAM" id="SSF50729">
    <property type="entry name" value="PH domain-like"/>
    <property type="match status" value="1"/>
</dbReference>
<comment type="subcellular location">
    <subcellularLocation>
        <location evidence="1">Early endosome</location>
    </subcellularLocation>
    <subcellularLocation>
        <location evidence="1">Recycling endosome</location>
    </subcellularLocation>
    <subcellularLocation>
        <location evidence="1">Golgi apparatus</location>
        <location evidence="1">trans-Golgi network</location>
    </subcellularLocation>
    <subcellularLocation>
        <location evidence="1">Cytoplasmic vesicle</location>
        <location evidence="1">Clathrin-coated vesicle</location>
    </subcellularLocation>
</comment>
<accession>A0A5C6PSM7</accession>
<dbReference type="GO" id="GO:0005769">
    <property type="term" value="C:early endosome"/>
    <property type="evidence" value="ECO:0007669"/>
    <property type="project" value="UniProtKB-SubCell"/>
</dbReference>
<keyword evidence="1" id="KW-0333">Golgi apparatus</keyword>
<dbReference type="Pfam" id="PF00169">
    <property type="entry name" value="PH"/>
    <property type="match status" value="1"/>
</dbReference>
<evidence type="ECO:0000313" key="4">
    <source>
        <dbReference type="EMBL" id="TWW81300.1"/>
    </source>
</evidence>